<proteinExistence type="predicted"/>
<evidence type="ECO:0000259" key="1">
    <source>
        <dbReference type="PROSITE" id="PS50404"/>
    </source>
</evidence>
<evidence type="ECO:0000313" key="2">
    <source>
        <dbReference type="EMBL" id="SAL51985.1"/>
    </source>
</evidence>
<protein>
    <submittedName>
        <fullName evidence="2">Glutathione S-transferase-like protein</fullName>
    </submittedName>
</protein>
<dbReference type="Gene3D" id="1.20.1050.10">
    <property type="match status" value="1"/>
</dbReference>
<dbReference type="SFLD" id="SFLDS00019">
    <property type="entry name" value="Glutathione_Transferase_(cytos"/>
    <property type="match status" value="1"/>
</dbReference>
<dbReference type="InterPro" id="IPR036282">
    <property type="entry name" value="Glutathione-S-Trfase_C_sf"/>
</dbReference>
<dbReference type="Proteomes" id="UP000054683">
    <property type="component" value="Unassembled WGS sequence"/>
</dbReference>
<dbReference type="SUPFAM" id="SSF52833">
    <property type="entry name" value="Thioredoxin-like"/>
    <property type="match status" value="1"/>
</dbReference>
<accession>A0A158I5U4</accession>
<dbReference type="OrthoDB" id="8634103at2"/>
<evidence type="ECO:0000313" key="3">
    <source>
        <dbReference type="Proteomes" id="UP000054683"/>
    </source>
</evidence>
<dbReference type="Pfam" id="PF13417">
    <property type="entry name" value="GST_N_3"/>
    <property type="match status" value="1"/>
</dbReference>
<dbReference type="PANTHER" id="PTHR44051:SF8">
    <property type="entry name" value="GLUTATHIONE S-TRANSFERASE GSTA"/>
    <property type="match status" value="1"/>
</dbReference>
<dbReference type="PANTHER" id="PTHR44051">
    <property type="entry name" value="GLUTATHIONE S-TRANSFERASE-RELATED"/>
    <property type="match status" value="1"/>
</dbReference>
<reference evidence="2 3" key="1">
    <citation type="submission" date="2016-01" db="EMBL/GenBank/DDBJ databases">
        <authorList>
            <person name="Oliw E.H."/>
        </authorList>
    </citation>
    <scope>NUCLEOTIDE SEQUENCE [LARGE SCALE GENOMIC DNA]</scope>
    <source>
        <strain evidence="2">LMG 27134</strain>
    </source>
</reference>
<gene>
    <name evidence="2" type="ORF">AWB69_05354</name>
</gene>
<dbReference type="GO" id="GO:0016740">
    <property type="term" value="F:transferase activity"/>
    <property type="evidence" value="ECO:0007669"/>
    <property type="project" value="UniProtKB-KW"/>
</dbReference>
<dbReference type="InterPro" id="IPR004045">
    <property type="entry name" value="Glutathione_S-Trfase_N"/>
</dbReference>
<sequence length="203" mass="22225">MKLVGPWISGFTRRTAITMKLLGIPFEHLDLNAYTDKEAVRRYSPMGKVPALALDNGEILIDSGGIIDMLHEMVGPEKALIPQSGAPRLKALQLIGIGTAIYPKLTALYDESLRPENYRLQSAIEGFVEQVMIGFRMLEEEAGDGWYVNDTLSQADIMAVVCYQAAAQFILPGVATAESFPRLAALSERAMKINAFASTVPHL</sequence>
<dbReference type="AlphaFoldDB" id="A0A158I5U4"/>
<dbReference type="EMBL" id="FCOK02000042">
    <property type="protein sequence ID" value="SAL51985.1"/>
    <property type="molecule type" value="Genomic_DNA"/>
</dbReference>
<name>A0A158I5U4_9BURK</name>
<dbReference type="RefSeq" id="WP_062089714.1">
    <property type="nucleotide sequence ID" value="NZ_FCOK02000042.1"/>
</dbReference>
<feature type="domain" description="GST N-terminal" evidence="1">
    <location>
        <begin position="1"/>
        <end position="78"/>
    </location>
</feature>
<dbReference type="InterPro" id="IPR040079">
    <property type="entry name" value="Glutathione_S-Trfase"/>
</dbReference>
<dbReference type="SUPFAM" id="SSF47616">
    <property type="entry name" value="GST C-terminal domain-like"/>
    <property type="match status" value="1"/>
</dbReference>
<dbReference type="Gene3D" id="3.40.30.10">
    <property type="entry name" value="Glutaredoxin"/>
    <property type="match status" value="1"/>
</dbReference>
<dbReference type="PROSITE" id="PS50404">
    <property type="entry name" value="GST_NTER"/>
    <property type="match status" value="1"/>
</dbReference>
<keyword evidence="2" id="KW-0808">Transferase</keyword>
<dbReference type="InterPro" id="IPR036249">
    <property type="entry name" value="Thioredoxin-like_sf"/>
</dbReference>
<organism evidence="2 3">
    <name type="scientific">Caballeronia udeis</name>
    <dbReference type="NCBI Taxonomy" id="1232866"/>
    <lineage>
        <taxon>Bacteria</taxon>
        <taxon>Pseudomonadati</taxon>
        <taxon>Pseudomonadota</taxon>
        <taxon>Betaproteobacteria</taxon>
        <taxon>Burkholderiales</taxon>
        <taxon>Burkholderiaceae</taxon>
        <taxon>Caballeronia</taxon>
    </lineage>
</organism>
<dbReference type="CDD" id="cd00570">
    <property type="entry name" value="GST_N_family"/>
    <property type="match status" value="1"/>
</dbReference>